<dbReference type="CDD" id="cd19067">
    <property type="entry name" value="PfuEndoQ-like"/>
    <property type="match status" value="1"/>
</dbReference>
<comment type="caution">
    <text evidence="1">The sequence shown here is derived from an EMBL/GenBank/DDBJ whole genome shotgun (WGS) entry which is preliminary data.</text>
</comment>
<keyword evidence="1" id="KW-0255">Endonuclease</keyword>
<sequence length="391" mass="43893">MNKYFVDLHVHIGRSSGGKEIKKATANNLTFENIAYESYRKGIDVIGVVDCISPYILEDINGLVSRGELVEKNGGGMEYRGRQSLMLGAEIETHEKHGCSSHSLCFFPTLKHITDFSDEMSKHIKNIRSFSLMSRLTGQELFDIVDEFGGVYIPAHAFTPHKSFYGNCCKSLHEIFDDRSFGRIPAVELGLSADSMMASQLSELDGKTFISNSDAHSLPKMGREYNIFEMEDASYTEVLKALWNKDGRRIVANYGLNPKLGKYHRSYCEICDKVIKGEPPVLKCPASDKHRVVVGARDRLEVIKDRDEPDMTGRPTYNYQIPLEFLPKVGPKTIDKLIEHFGSEMKVIHEASFEEIAKVVKEDMARNIVLAREGKLDINVGGGGVYGRIEV</sequence>
<reference evidence="1 2" key="1">
    <citation type="submission" date="2021-10" db="EMBL/GenBank/DDBJ databases">
        <title>Lutispora strain m25 sp. nov., a thermophilic, non-spore-forming bacterium isolated from a lab-scale methanogenic bioreactor digesting anaerobic sludge.</title>
        <authorList>
            <person name="El Houari A."/>
            <person name="Mcdonald J."/>
        </authorList>
    </citation>
    <scope>NUCLEOTIDE SEQUENCE [LARGE SCALE GENOMIC DNA]</scope>
    <source>
        <strain evidence="2">m25</strain>
    </source>
</reference>
<keyword evidence="2" id="KW-1185">Reference proteome</keyword>
<name>A0ABT1NHR6_9FIRM</name>
<gene>
    <name evidence="1" type="ORF">LJD61_14620</name>
</gene>
<dbReference type="PANTHER" id="PTHR40084">
    <property type="entry name" value="PHOSPHOHYDROLASE, PHP FAMILY"/>
    <property type="match status" value="1"/>
</dbReference>
<dbReference type="EMBL" id="JAJEKE010000014">
    <property type="protein sequence ID" value="MCQ1530773.1"/>
    <property type="molecule type" value="Genomic_DNA"/>
</dbReference>
<keyword evidence="1" id="KW-0378">Hydrolase</keyword>
<keyword evidence="1" id="KW-0540">Nuclease</keyword>
<dbReference type="Gene3D" id="1.10.150.20">
    <property type="entry name" value="5' to 3' exonuclease, C-terminal subdomain"/>
    <property type="match status" value="1"/>
</dbReference>
<dbReference type="PANTHER" id="PTHR40084:SF1">
    <property type="entry name" value="PHOSPHOTRANSFERASE"/>
    <property type="match status" value="1"/>
</dbReference>
<dbReference type="Gene3D" id="3.20.20.140">
    <property type="entry name" value="Metal-dependent hydrolases"/>
    <property type="match status" value="1"/>
</dbReference>
<evidence type="ECO:0000313" key="1">
    <source>
        <dbReference type="EMBL" id="MCQ1530773.1"/>
    </source>
</evidence>
<dbReference type="GO" id="GO:0004519">
    <property type="term" value="F:endonuclease activity"/>
    <property type="evidence" value="ECO:0007669"/>
    <property type="project" value="UniProtKB-KW"/>
</dbReference>
<organism evidence="1 2">
    <name type="scientific">Lutispora saccharofermentans</name>
    <dbReference type="NCBI Taxonomy" id="3024236"/>
    <lineage>
        <taxon>Bacteria</taxon>
        <taxon>Bacillati</taxon>
        <taxon>Bacillota</taxon>
        <taxon>Clostridia</taxon>
        <taxon>Lutisporales</taxon>
        <taxon>Lutisporaceae</taxon>
        <taxon>Lutispora</taxon>
    </lineage>
</organism>
<dbReference type="Pfam" id="PF13263">
    <property type="entry name" value="PHP_C"/>
    <property type="match status" value="1"/>
</dbReference>
<dbReference type="Proteomes" id="UP001651880">
    <property type="component" value="Unassembled WGS sequence"/>
</dbReference>
<dbReference type="InterPro" id="IPR016195">
    <property type="entry name" value="Pol/histidinol_Pase-like"/>
</dbReference>
<dbReference type="SUPFAM" id="SSF89550">
    <property type="entry name" value="PHP domain-like"/>
    <property type="match status" value="1"/>
</dbReference>
<dbReference type="InterPro" id="IPR010994">
    <property type="entry name" value="RuvA_2-like"/>
</dbReference>
<dbReference type="RefSeq" id="WP_255228294.1">
    <property type="nucleotide sequence ID" value="NZ_JAJEKE010000014.1"/>
</dbReference>
<dbReference type="SUPFAM" id="SSF47781">
    <property type="entry name" value="RuvA domain 2-like"/>
    <property type="match status" value="1"/>
</dbReference>
<evidence type="ECO:0000313" key="2">
    <source>
        <dbReference type="Proteomes" id="UP001651880"/>
    </source>
</evidence>
<proteinExistence type="predicted"/>
<accession>A0ABT1NHR6</accession>
<protein>
    <submittedName>
        <fullName evidence="1">Endonuclease Q family protein</fullName>
    </submittedName>
</protein>